<dbReference type="FunFam" id="3.10.50.40:FF:000006">
    <property type="entry name" value="Peptidyl-prolyl cis-trans isomerase"/>
    <property type="match status" value="1"/>
</dbReference>
<dbReference type="GO" id="GO:0005783">
    <property type="term" value="C:endoplasmic reticulum"/>
    <property type="evidence" value="ECO:0007669"/>
    <property type="project" value="TreeGrafter"/>
</dbReference>
<evidence type="ECO:0000256" key="1">
    <source>
        <dbReference type="ARBA" id="ARBA00000971"/>
    </source>
</evidence>
<dbReference type="PANTHER" id="PTHR45779">
    <property type="entry name" value="PEPTIDYLPROLYL ISOMERASE"/>
    <property type="match status" value="1"/>
</dbReference>
<dbReference type="InterPro" id="IPR001179">
    <property type="entry name" value="PPIase_FKBP_dom"/>
</dbReference>
<evidence type="ECO:0000313" key="9">
    <source>
        <dbReference type="Proteomes" id="UP000759537"/>
    </source>
</evidence>
<dbReference type="InterPro" id="IPR044609">
    <property type="entry name" value="FKBP2/11"/>
</dbReference>
<evidence type="ECO:0000256" key="3">
    <source>
        <dbReference type="ARBA" id="ARBA00023110"/>
    </source>
</evidence>
<keyword evidence="3 5" id="KW-0697">Rotamase</keyword>
<feature type="signal peptide" evidence="6">
    <location>
        <begin position="1"/>
        <end position="18"/>
    </location>
</feature>
<comment type="caution">
    <text evidence="8">The sequence shown here is derived from an EMBL/GenBank/DDBJ whole genome shotgun (WGS) entry which is preliminary data.</text>
</comment>
<keyword evidence="6" id="KW-0732">Signal</keyword>
<evidence type="ECO:0000256" key="5">
    <source>
        <dbReference type="PROSITE-ProRule" id="PRU00277"/>
    </source>
</evidence>
<reference evidence="8" key="1">
    <citation type="submission" date="2019-10" db="EMBL/GenBank/DDBJ databases">
        <authorList>
            <consortium name="DOE Joint Genome Institute"/>
            <person name="Kuo A."/>
            <person name="Miyauchi S."/>
            <person name="Kiss E."/>
            <person name="Drula E."/>
            <person name="Kohler A."/>
            <person name="Sanchez-Garcia M."/>
            <person name="Andreopoulos B."/>
            <person name="Barry K.W."/>
            <person name="Bonito G."/>
            <person name="Buee M."/>
            <person name="Carver A."/>
            <person name="Chen C."/>
            <person name="Cichocki N."/>
            <person name="Clum A."/>
            <person name="Culley D."/>
            <person name="Crous P.W."/>
            <person name="Fauchery L."/>
            <person name="Girlanda M."/>
            <person name="Hayes R."/>
            <person name="Keri Z."/>
            <person name="LaButti K."/>
            <person name="Lipzen A."/>
            <person name="Lombard V."/>
            <person name="Magnuson J."/>
            <person name="Maillard F."/>
            <person name="Morin E."/>
            <person name="Murat C."/>
            <person name="Nolan M."/>
            <person name="Ohm R."/>
            <person name="Pangilinan J."/>
            <person name="Pereira M."/>
            <person name="Perotto S."/>
            <person name="Peter M."/>
            <person name="Riley R."/>
            <person name="Sitrit Y."/>
            <person name="Stielow B."/>
            <person name="Szollosi G."/>
            <person name="Zifcakova L."/>
            <person name="Stursova M."/>
            <person name="Spatafora J.W."/>
            <person name="Tedersoo L."/>
            <person name="Vaario L.-M."/>
            <person name="Yamada A."/>
            <person name="Yan M."/>
            <person name="Wang P."/>
            <person name="Xu J."/>
            <person name="Bruns T."/>
            <person name="Baldrian P."/>
            <person name="Vilgalys R."/>
            <person name="Henrissat B."/>
            <person name="Grigoriev I.V."/>
            <person name="Hibbett D."/>
            <person name="Nagy L.G."/>
            <person name="Martin F.M."/>
        </authorList>
    </citation>
    <scope>NUCLEOTIDE SEQUENCE</scope>
    <source>
        <strain evidence="8">Prilba</strain>
    </source>
</reference>
<dbReference type="PROSITE" id="PS50059">
    <property type="entry name" value="FKBP_PPIASE"/>
    <property type="match status" value="1"/>
</dbReference>
<dbReference type="EMBL" id="WHVB01000005">
    <property type="protein sequence ID" value="KAF8482939.1"/>
    <property type="molecule type" value="Genomic_DNA"/>
</dbReference>
<evidence type="ECO:0000256" key="2">
    <source>
        <dbReference type="ARBA" id="ARBA00013194"/>
    </source>
</evidence>
<name>A0A9P5N062_9AGAM</name>
<evidence type="ECO:0000256" key="4">
    <source>
        <dbReference type="ARBA" id="ARBA00023235"/>
    </source>
</evidence>
<evidence type="ECO:0000313" key="8">
    <source>
        <dbReference type="EMBL" id="KAF8482939.1"/>
    </source>
</evidence>
<dbReference type="AlphaFoldDB" id="A0A9P5N062"/>
<evidence type="ECO:0000259" key="7">
    <source>
        <dbReference type="PROSITE" id="PS50059"/>
    </source>
</evidence>
<dbReference type="PANTHER" id="PTHR45779:SF7">
    <property type="entry name" value="PEPTIDYLPROLYL ISOMERASE"/>
    <property type="match status" value="1"/>
</dbReference>
<evidence type="ECO:0000256" key="6">
    <source>
        <dbReference type="SAM" id="SignalP"/>
    </source>
</evidence>
<feature type="chain" id="PRO_5040279770" description="peptidylprolyl isomerase" evidence="6">
    <location>
        <begin position="19"/>
        <end position="141"/>
    </location>
</feature>
<dbReference type="GO" id="GO:0003755">
    <property type="term" value="F:peptidyl-prolyl cis-trans isomerase activity"/>
    <property type="evidence" value="ECO:0007669"/>
    <property type="project" value="UniProtKB-KW"/>
</dbReference>
<reference evidence="8" key="2">
    <citation type="journal article" date="2020" name="Nat. Commun.">
        <title>Large-scale genome sequencing of mycorrhizal fungi provides insights into the early evolution of symbiotic traits.</title>
        <authorList>
            <person name="Miyauchi S."/>
            <person name="Kiss E."/>
            <person name="Kuo A."/>
            <person name="Drula E."/>
            <person name="Kohler A."/>
            <person name="Sanchez-Garcia M."/>
            <person name="Morin E."/>
            <person name="Andreopoulos B."/>
            <person name="Barry K.W."/>
            <person name="Bonito G."/>
            <person name="Buee M."/>
            <person name="Carver A."/>
            <person name="Chen C."/>
            <person name="Cichocki N."/>
            <person name="Clum A."/>
            <person name="Culley D."/>
            <person name="Crous P.W."/>
            <person name="Fauchery L."/>
            <person name="Girlanda M."/>
            <person name="Hayes R.D."/>
            <person name="Keri Z."/>
            <person name="LaButti K."/>
            <person name="Lipzen A."/>
            <person name="Lombard V."/>
            <person name="Magnuson J."/>
            <person name="Maillard F."/>
            <person name="Murat C."/>
            <person name="Nolan M."/>
            <person name="Ohm R.A."/>
            <person name="Pangilinan J."/>
            <person name="Pereira M.F."/>
            <person name="Perotto S."/>
            <person name="Peter M."/>
            <person name="Pfister S."/>
            <person name="Riley R."/>
            <person name="Sitrit Y."/>
            <person name="Stielow J.B."/>
            <person name="Szollosi G."/>
            <person name="Zifcakova L."/>
            <person name="Stursova M."/>
            <person name="Spatafora J.W."/>
            <person name="Tedersoo L."/>
            <person name="Vaario L.M."/>
            <person name="Yamada A."/>
            <person name="Yan M."/>
            <person name="Wang P."/>
            <person name="Xu J."/>
            <person name="Bruns T."/>
            <person name="Baldrian P."/>
            <person name="Vilgalys R."/>
            <person name="Dunand C."/>
            <person name="Henrissat B."/>
            <person name="Grigoriev I.V."/>
            <person name="Hibbett D."/>
            <person name="Nagy L.G."/>
            <person name="Martin F.M."/>
        </authorList>
    </citation>
    <scope>NUCLEOTIDE SEQUENCE</scope>
    <source>
        <strain evidence="8">Prilba</strain>
    </source>
</reference>
<dbReference type="Gene3D" id="3.10.50.40">
    <property type="match status" value="1"/>
</dbReference>
<protein>
    <recommendedName>
        <fullName evidence="2 5">peptidylprolyl isomerase</fullName>
        <ecNumber evidence="2 5">5.2.1.8</ecNumber>
    </recommendedName>
</protein>
<dbReference type="OrthoDB" id="1902587at2759"/>
<dbReference type="SUPFAM" id="SSF54534">
    <property type="entry name" value="FKBP-like"/>
    <property type="match status" value="1"/>
</dbReference>
<keyword evidence="4 5" id="KW-0413">Isomerase</keyword>
<gene>
    <name evidence="8" type="ORF">DFH94DRAFT_386717</name>
</gene>
<dbReference type="Proteomes" id="UP000759537">
    <property type="component" value="Unassembled WGS sequence"/>
</dbReference>
<organism evidence="8 9">
    <name type="scientific">Russula ochroleuca</name>
    <dbReference type="NCBI Taxonomy" id="152965"/>
    <lineage>
        <taxon>Eukaryota</taxon>
        <taxon>Fungi</taxon>
        <taxon>Dikarya</taxon>
        <taxon>Basidiomycota</taxon>
        <taxon>Agaricomycotina</taxon>
        <taxon>Agaricomycetes</taxon>
        <taxon>Russulales</taxon>
        <taxon>Russulaceae</taxon>
        <taxon>Russula</taxon>
    </lineage>
</organism>
<dbReference type="InterPro" id="IPR046357">
    <property type="entry name" value="PPIase_dom_sf"/>
</dbReference>
<accession>A0A9P5N062</accession>
<sequence length="141" mass="15251">MQLLKSISIFVFGLLVSAQQSPPKELEIKTTHTPSDCTVKAQKGDPIKVHYTGKLFSDGNKFDSSHDRGQPLPLTLGVGQVIKGWDEGLVGMCVGEKRTLTIPSHMAYGERGFGSVIPVNSALVFDVELVGLTSKSTHQEL</sequence>
<comment type="catalytic activity">
    <reaction evidence="1 5">
        <text>[protein]-peptidylproline (omega=180) = [protein]-peptidylproline (omega=0)</text>
        <dbReference type="Rhea" id="RHEA:16237"/>
        <dbReference type="Rhea" id="RHEA-COMP:10747"/>
        <dbReference type="Rhea" id="RHEA-COMP:10748"/>
        <dbReference type="ChEBI" id="CHEBI:83833"/>
        <dbReference type="ChEBI" id="CHEBI:83834"/>
        <dbReference type="EC" id="5.2.1.8"/>
    </reaction>
</comment>
<keyword evidence="9" id="KW-1185">Reference proteome</keyword>
<dbReference type="Pfam" id="PF00254">
    <property type="entry name" value="FKBP_C"/>
    <property type="match status" value="1"/>
</dbReference>
<dbReference type="EC" id="5.2.1.8" evidence="2 5"/>
<feature type="domain" description="PPIase FKBP-type" evidence="7">
    <location>
        <begin position="44"/>
        <end position="133"/>
    </location>
</feature>
<proteinExistence type="predicted"/>